<dbReference type="Proteomes" id="UP000251960">
    <property type="component" value="Chromosome 6"/>
</dbReference>
<dbReference type="EMBL" id="NCVQ01000007">
    <property type="protein sequence ID" value="PWZ18583.1"/>
    <property type="molecule type" value="Genomic_DNA"/>
</dbReference>
<dbReference type="AlphaFoldDB" id="A0A3L6EDQ3"/>
<proteinExistence type="predicted"/>
<name>A0A3L6EDQ3_MAIZE</name>
<evidence type="ECO:0000313" key="2">
    <source>
        <dbReference type="EMBL" id="PWZ18583.1"/>
    </source>
</evidence>
<feature type="region of interest" description="Disordered" evidence="1">
    <location>
        <begin position="59"/>
        <end position="154"/>
    </location>
</feature>
<comment type="caution">
    <text evidence="2">The sequence shown here is derived from an EMBL/GenBank/DDBJ whole genome shotgun (WGS) entry which is preliminary data.</text>
</comment>
<feature type="compositionally biased region" description="Low complexity" evidence="1">
    <location>
        <begin position="139"/>
        <end position="148"/>
    </location>
</feature>
<sequence>MRVPGCRRRGEAHRGNGHGGAPTAAGNRARNDGVYGGGALACAQRGRGGRGGAGWCANEGGGDGEQGSGLKWPRARWGEPHARRGRGDRGTHGGGYAKTEKLTSRARGAEREKKAGAGAREAGLTGRAHGQREREAGARKAAAPTGRARCAERGGGRGARARWADWAERPRGAGKWAALPFSFILELFSPFLLFILFDSNSNEPQIQIRLFENYAPNKSEI</sequence>
<protein>
    <submittedName>
        <fullName evidence="2">Uncharacterized protein</fullName>
    </submittedName>
</protein>
<accession>A0A3L6EDQ3</accession>
<evidence type="ECO:0000256" key="1">
    <source>
        <dbReference type="SAM" id="MobiDB-lite"/>
    </source>
</evidence>
<feature type="compositionally biased region" description="Basic and acidic residues" evidence="1">
    <location>
        <begin position="98"/>
        <end position="115"/>
    </location>
</feature>
<gene>
    <name evidence="2" type="ORF">Zm00014a_028403</name>
</gene>
<reference evidence="2" key="1">
    <citation type="journal article" date="2018" name="Nat. Genet.">
        <title>Extensive intraspecific gene order and gene structural variations between Mo17 and other maize genomes.</title>
        <authorList>
            <person name="Sun S."/>
            <person name="Zhou Y."/>
            <person name="Chen J."/>
            <person name="Shi J."/>
            <person name="Zhao H."/>
            <person name="Zhao H."/>
            <person name="Song W."/>
            <person name="Zhang M."/>
            <person name="Cui Y."/>
            <person name="Dong X."/>
            <person name="Liu H."/>
            <person name="Ma X."/>
            <person name="Jiao Y."/>
            <person name="Wang B."/>
            <person name="Wei X."/>
            <person name="Stein J.C."/>
            <person name="Glaubitz J.C."/>
            <person name="Lu F."/>
            <person name="Yu G."/>
            <person name="Liang C."/>
            <person name="Fengler K."/>
            <person name="Li B."/>
            <person name="Rafalski A."/>
            <person name="Schnable P.S."/>
            <person name="Ware D.H."/>
            <person name="Buckler E.S."/>
            <person name="Lai J."/>
        </authorList>
    </citation>
    <scope>NUCLEOTIDE SEQUENCE [LARGE SCALE GENOMIC DNA]</scope>
    <source>
        <tissue evidence="2">Seedling</tissue>
    </source>
</reference>
<feature type="compositionally biased region" description="Basic and acidic residues" evidence="1">
    <location>
        <begin position="76"/>
        <end position="91"/>
    </location>
</feature>
<feature type="region of interest" description="Disordered" evidence="1">
    <location>
        <begin position="1"/>
        <end position="29"/>
    </location>
</feature>
<organism evidence="2">
    <name type="scientific">Zea mays</name>
    <name type="common">Maize</name>
    <dbReference type="NCBI Taxonomy" id="4577"/>
    <lineage>
        <taxon>Eukaryota</taxon>
        <taxon>Viridiplantae</taxon>
        <taxon>Streptophyta</taxon>
        <taxon>Embryophyta</taxon>
        <taxon>Tracheophyta</taxon>
        <taxon>Spermatophyta</taxon>
        <taxon>Magnoliopsida</taxon>
        <taxon>Liliopsida</taxon>
        <taxon>Poales</taxon>
        <taxon>Poaceae</taxon>
        <taxon>PACMAD clade</taxon>
        <taxon>Panicoideae</taxon>
        <taxon>Andropogonodae</taxon>
        <taxon>Andropogoneae</taxon>
        <taxon>Tripsacinae</taxon>
        <taxon>Zea</taxon>
    </lineage>
</organism>